<keyword evidence="1" id="KW-0812">Transmembrane</keyword>
<feature type="transmembrane region" description="Helical" evidence="1">
    <location>
        <begin position="6"/>
        <end position="28"/>
    </location>
</feature>
<evidence type="ECO:0000313" key="3">
    <source>
        <dbReference type="Proteomes" id="UP000006729"/>
    </source>
</evidence>
<reference evidence="2 3" key="1">
    <citation type="journal article" date="2006" name="Science">
        <title>The genome of black cottonwood, Populus trichocarpa (Torr. &amp; Gray).</title>
        <authorList>
            <person name="Tuskan G.A."/>
            <person name="Difazio S."/>
            <person name="Jansson S."/>
            <person name="Bohlmann J."/>
            <person name="Grigoriev I."/>
            <person name="Hellsten U."/>
            <person name="Putnam N."/>
            <person name="Ralph S."/>
            <person name="Rombauts S."/>
            <person name="Salamov A."/>
            <person name="Schein J."/>
            <person name="Sterck L."/>
            <person name="Aerts A."/>
            <person name="Bhalerao R.R."/>
            <person name="Bhalerao R.P."/>
            <person name="Blaudez D."/>
            <person name="Boerjan W."/>
            <person name="Brun A."/>
            <person name="Brunner A."/>
            <person name="Busov V."/>
            <person name="Campbell M."/>
            <person name="Carlson J."/>
            <person name="Chalot M."/>
            <person name="Chapman J."/>
            <person name="Chen G.L."/>
            <person name="Cooper D."/>
            <person name="Coutinho P.M."/>
            <person name="Couturier J."/>
            <person name="Covert S."/>
            <person name="Cronk Q."/>
            <person name="Cunningham R."/>
            <person name="Davis J."/>
            <person name="Degroeve S."/>
            <person name="Dejardin A."/>
            <person name="Depamphilis C."/>
            <person name="Detter J."/>
            <person name="Dirks B."/>
            <person name="Dubchak I."/>
            <person name="Duplessis S."/>
            <person name="Ehlting J."/>
            <person name="Ellis B."/>
            <person name="Gendler K."/>
            <person name="Goodstein D."/>
            <person name="Gribskov M."/>
            <person name="Grimwood J."/>
            <person name="Groover A."/>
            <person name="Gunter L."/>
            <person name="Hamberger B."/>
            <person name="Heinze B."/>
            <person name="Helariutta Y."/>
            <person name="Henrissat B."/>
            <person name="Holligan D."/>
            <person name="Holt R."/>
            <person name="Huang W."/>
            <person name="Islam-Faridi N."/>
            <person name="Jones S."/>
            <person name="Jones-Rhoades M."/>
            <person name="Jorgensen R."/>
            <person name="Joshi C."/>
            <person name="Kangasjarvi J."/>
            <person name="Karlsson J."/>
            <person name="Kelleher C."/>
            <person name="Kirkpatrick R."/>
            <person name="Kirst M."/>
            <person name="Kohler A."/>
            <person name="Kalluri U."/>
            <person name="Larimer F."/>
            <person name="Leebens-Mack J."/>
            <person name="Leple J.C."/>
            <person name="Locascio P."/>
            <person name="Lou Y."/>
            <person name="Lucas S."/>
            <person name="Martin F."/>
            <person name="Montanini B."/>
            <person name="Napoli C."/>
            <person name="Nelson D.R."/>
            <person name="Nelson C."/>
            <person name="Nieminen K."/>
            <person name="Nilsson O."/>
            <person name="Pereda V."/>
            <person name="Peter G."/>
            <person name="Philippe R."/>
            <person name="Pilate G."/>
            <person name="Poliakov A."/>
            <person name="Razumovskaya J."/>
            <person name="Richardson P."/>
            <person name="Rinaldi C."/>
            <person name="Ritland K."/>
            <person name="Rouze P."/>
            <person name="Ryaboy D."/>
            <person name="Schmutz J."/>
            <person name="Schrader J."/>
            <person name="Segerman B."/>
            <person name="Shin H."/>
            <person name="Siddiqui A."/>
            <person name="Sterky F."/>
            <person name="Terry A."/>
            <person name="Tsai C.J."/>
            <person name="Uberbacher E."/>
            <person name="Unneberg P."/>
            <person name="Vahala J."/>
            <person name="Wall K."/>
            <person name="Wessler S."/>
            <person name="Yang G."/>
            <person name="Yin T."/>
            <person name="Douglas C."/>
            <person name="Marra M."/>
            <person name="Sandberg G."/>
            <person name="Van de Peer Y."/>
            <person name="Rokhsar D."/>
        </authorList>
    </citation>
    <scope>NUCLEOTIDE SEQUENCE [LARGE SCALE GENOMIC DNA]</scope>
    <source>
        <strain evidence="3">cv. Nisqually</strain>
    </source>
</reference>
<sequence>MILTSFLVLQIIGVYTFLIMDLISLLFFQVSFSELSCCLTS</sequence>
<gene>
    <name evidence="2" type="ORF">POPTR_018G129550</name>
</gene>
<proteinExistence type="predicted"/>
<dbReference type="AlphaFoldDB" id="A0A3N7HYF5"/>
<name>A0A3N7HYF5_POPTR</name>
<keyword evidence="1" id="KW-0472">Membrane</keyword>
<dbReference type="InParanoid" id="A0A3N7HYF5"/>
<keyword evidence="3" id="KW-1185">Reference proteome</keyword>
<dbReference type="Proteomes" id="UP000006729">
    <property type="component" value="Chromosome 18"/>
</dbReference>
<dbReference type="EMBL" id="CM009307">
    <property type="protein sequence ID" value="RQP03089.1"/>
    <property type="molecule type" value="Genomic_DNA"/>
</dbReference>
<evidence type="ECO:0000256" key="1">
    <source>
        <dbReference type="SAM" id="Phobius"/>
    </source>
</evidence>
<organism evidence="2 3">
    <name type="scientific">Populus trichocarpa</name>
    <name type="common">Western balsam poplar</name>
    <name type="synonym">Populus balsamifera subsp. trichocarpa</name>
    <dbReference type="NCBI Taxonomy" id="3694"/>
    <lineage>
        <taxon>Eukaryota</taxon>
        <taxon>Viridiplantae</taxon>
        <taxon>Streptophyta</taxon>
        <taxon>Embryophyta</taxon>
        <taxon>Tracheophyta</taxon>
        <taxon>Spermatophyta</taxon>
        <taxon>Magnoliopsida</taxon>
        <taxon>eudicotyledons</taxon>
        <taxon>Gunneridae</taxon>
        <taxon>Pentapetalae</taxon>
        <taxon>rosids</taxon>
        <taxon>fabids</taxon>
        <taxon>Malpighiales</taxon>
        <taxon>Salicaceae</taxon>
        <taxon>Saliceae</taxon>
        <taxon>Populus</taxon>
    </lineage>
</organism>
<keyword evidence="1" id="KW-1133">Transmembrane helix</keyword>
<evidence type="ECO:0000313" key="2">
    <source>
        <dbReference type="EMBL" id="RQP03089.1"/>
    </source>
</evidence>
<protein>
    <submittedName>
        <fullName evidence="2">Uncharacterized protein</fullName>
    </submittedName>
</protein>
<accession>A0A3N7HYF5</accession>